<dbReference type="InterPro" id="IPR050832">
    <property type="entry name" value="Bact_Acetyltransf"/>
</dbReference>
<dbReference type="Proteomes" id="UP001597393">
    <property type="component" value="Unassembled WGS sequence"/>
</dbReference>
<evidence type="ECO:0000256" key="1">
    <source>
        <dbReference type="ARBA" id="ARBA00022679"/>
    </source>
</evidence>
<name>A0ABW5NHS7_9SPHI</name>
<dbReference type="SUPFAM" id="SSF55729">
    <property type="entry name" value="Acyl-CoA N-acyltransferases (Nat)"/>
    <property type="match status" value="1"/>
</dbReference>
<dbReference type="Gene3D" id="3.40.630.30">
    <property type="match status" value="1"/>
</dbReference>
<comment type="caution">
    <text evidence="4">The sequence shown here is derived from an EMBL/GenBank/DDBJ whole genome shotgun (WGS) entry which is preliminary data.</text>
</comment>
<dbReference type="InterPro" id="IPR016181">
    <property type="entry name" value="Acyl_CoA_acyltransferase"/>
</dbReference>
<protein>
    <submittedName>
        <fullName evidence="4">GNAT family N-acetyltransferase</fullName>
        <ecNumber evidence="4">2.3.1.-</ecNumber>
    </submittedName>
</protein>
<evidence type="ECO:0000259" key="3">
    <source>
        <dbReference type="PROSITE" id="PS51186"/>
    </source>
</evidence>
<dbReference type="GO" id="GO:0016746">
    <property type="term" value="F:acyltransferase activity"/>
    <property type="evidence" value="ECO:0007669"/>
    <property type="project" value="UniProtKB-KW"/>
</dbReference>
<evidence type="ECO:0000256" key="2">
    <source>
        <dbReference type="ARBA" id="ARBA00023315"/>
    </source>
</evidence>
<dbReference type="EMBL" id="JBHUMA010000004">
    <property type="protein sequence ID" value="MFD2598480.1"/>
    <property type="molecule type" value="Genomic_DNA"/>
</dbReference>
<evidence type="ECO:0000313" key="5">
    <source>
        <dbReference type="Proteomes" id="UP001597393"/>
    </source>
</evidence>
<proteinExistence type="predicted"/>
<dbReference type="PANTHER" id="PTHR43877">
    <property type="entry name" value="AMINOALKYLPHOSPHONATE N-ACETYLTRANSFERASE-RELATED-RELATED"/>
    <property type="match status" value="1"/>
</dbReference>
<accession>A0ABW5NHS7</accession>
<sequence>MLSIRKAQSVELTIISELAHAIWHPTYASILSKDQIEFMLEDMYSLKALKEKLDAGRMFYLAYEGAKAVGYIALTALSEQSVLRIESLYLLPETQGKGFGKQLIDFAAEKAFDEKLAVLELNVNRGNKAQLFYKKQGFIIVREVDIPYHGYVLDDYVMQKSL</sequence>
<reference evidence="5" key="1">
    <citation type="journal article" date="2019" name="Int. J. Syst. Evol. Microbiol.">
        <title>The Global Catalogue of Microorganisms (GCM) 10K type strain sequencing project: providing services to taxonomists for standard genome sequencing and annotation.</title>
        <authorList>
            <consortium name="The Broad Institute Genomics Platform"/>
            <consortium name="The Broad Institute Genome Sequencing Center for Infectious Disease"/>
            <person name="Wu L."/>
            <person name="Ma J."/>
        </authorList>
    </citation>
    <scope>NUCLEOTIDE SEQUENCE [LARGE SCALE GENOMIC DNA]</scope>
    <source>
        <strain evidence="5">KCTC 42248</strain>
    </source>
</reference>
<keyword evidence="2 4" id="KW-0012">Acyltransferase</keyword>
<dbReference type="InterPro" id="IPR000182">
    <property type="entry name" value="GNAT_dom"/>
</dbReference>
<dbReference type="RefSeq" id="WP_380868396.1">
    <property type="nucleotide sequence ID" value="NZ_JBHUMA010000004.1"/>
</dbReference>
<organism evidence="4 5">
    <name type="scientific">Sphingobacterium corticis</name>
    <dbReference type="NCBI Taxonomy" id="1812823"/>
    <lineage>
        <taxon>Bacteria</taxon>
        <taxon>Pseudomonadati</taxon>
        <taxon>Bacteroidota</taxon>
        <taxon>Sphingobacteriia</taxon>
        <taxon>Sphingobacteriales</taxon>
        <taxon>Sphingobacteriaceae</taxon>
        <taxon>Sphingobacterium</taxon>
    </lineage>
</organism>
<feature type="domain" description="N-acetyltransferase" evidence="3">
    <location>
        <begin position="2"/>
        <end position="162"/>
    </location>
</feature>
<dbReference type="PROSITE" id="PS51186">
    <property type="entry name" value="GNAT"/>
    <property type="match status" value="1"/>
</dbReference>
<dbReference type="EC" id="2.3.1.-" evidence="4"/>
<dbReference type="CDD" id="cd04301">
    <property type="entry name" value="NAT_SF"/>
    <property type="match status" value="1"/>
</dbReference>
<keyword evidence="1 4" id="KW-0808">Transferase</keyword>
<gene>
    <name evidence="4" type="ORF">ACFSQ3_05895</name>
</gene>
<dbReference type="Pfam" id="PF13673">
    <property type="entry name" value="Acetyltransf_10"/>
    <property type="match status" value="1"/>
</dbReference>
<evidence type="ECO:0000313" key="4">
    <source>
        <dbReference type="EMBL" id="MFD2598480.1"/>
    </source>
</evidence>
<keyword evidence="5" id="KW-1185">Reference proteome</keyword>